<reference evidence="2" key="1">
    <citation type="submission" date="2017-05" db="EMBL/GenBank/DDBJ databases">
        <title>The Genome Sequence of Enterococcus sp. 9D6_DIV0238.</title>
        <authorList>
            <consortium name="The Broad Institute Genomics Platform"/>
            <consortium name="The Broad Institute Genomic Center for Infectious Diseases"/>
            <person name="Earl A."/>
            <person name="Manson A."/>
            <person name="Schwartman J."/>
            <person name="Gilmore M."/>
            <person name="Abouelleil A."/>
            <person name="Cao P."/>
            <person name="Chapman S."/>
            <person name="Cusick C."/>
            <person name="Shea T."/>
            <person name="Young S."/>
            <person name="Neafsey D."/>
            <person name="Nusbaum C."/>
            <person name="Birren B."/>
        </authorList>
    </citation>
    <scope>NUCLEOTIDE SEQUENCE [LARGE SCALE GENOMIC DNA]</scope>
    <source>
        <strain evidence="2">9D6_DIV0238</strain>
    </source>
</reference>
<dbReference type="EMBL" id="NIBQ01000002">
    <property type="protein sequence ID" value="OUZ33381.1"/>
    <property type="molecule type" value="Genomic_DNA"/>
</dbReference>
<dbReference type="RefSeq" id="WP_087641177.1">
    <property type="nucleotide sequence ID" value="NZ_CP147246.1"/>
</dbReference>
<evidence type="ECO:0000313" key="2">
    <source>
        <dbReference type="EMBL" id="OUZ33381.1"/>
    </source>
</evidence>
<evidence type="ECO:0000256" key="1">
    <source>
        <dbReference type="SAM" id="Phobius"/>
    </source>
</evidence>
<dbReference type="AlphaFoldDB" id="A0A200J964"/>
<reference evidence="3" key="3">
    <citation type="submission" date="2024-03" db="EMBL/GenBank/DDBJ databases">
        <title>The Genome Sequence of Enterococcus sp. DIV0238c.</title>
        <authorList>
            <consortium name="The Broad Institute Genomics Platform"/>
            <consortium name="The Broad Institute Microbial Omics Core"/>
            <consortium name="The Broad Institute Genomic Center for Infectious Diseases"/>
            <person name="Earl A."/>
            <person name="Manson A."/>
            <person name="Gilmore M."/>
            <person name="Schwartman J."/>
            <person name="Shea T."/>
            <person name="Abouelleil A."/>
            <person name="Cao P."/>
            <person name="Chapman S."/>
            <person name="Cusick C."/>
            <person name="Young S."/>
            <person name="Neafsey D."/>
            <person name="Nusbaum C."/>
            <person name="Birren B."/>
        </authorList>
    </citation>
    <scope>NUCLEOTIDE SEQUENCE</scope>
    <source>
        <strain evidence="3">9D6_DIV0238</strain>
    </source>
</reference>
<feature type="transmembrane region" description="Helical" evidence="1">
    <location>
        <begin position="83"/>
        <end position="103"/>
    </location>
</feature>
<dbReference type="OrthoDB" id="2185152at2"/>
<keyword evidence="1" id="KW-0812">Transmembrane</keyword>
<dbReference type="Proteomes" id="UP000196151">
    <property type="component" value="Chromosome"/>
</dbReference>
<feature type="transmembrane region" description="Helical" evidence="1">
    <location>
        <begin position="7"/>
        <end position="27"/>
    </location>
</feature>
<keyword evidence="1" id="KW-0472">Membrane</keyword>
<keyword evidence="1" id="KW-1133">Transmembrane helix</keyword>
<proteinExistence type="predicted"/>
<keyword evidence="4" id="KW-1185">Reference proteome</keyword>
<sequence>MNRKRVLFSFLLIAIPVLIGFIISFFIKLHALYIIGGVYAVMLWFMLPSDVFSRSTLDYNIKSVNPTYKHESPDYVGGTKQQLVNFLLVALMLAGCLFLIFLLGD</sequence>
<evidence type="ECO:0000313" key="3">
    <source>
        <dbReference type="EMBL" id="WYJ93487.1"/>
    </source>
</evidence>
<evidence type="ECO:0000313" key="4">
    <source>
        <dbReference type="Proteomes" id="UP000196151"/>
    </source>
</evidence>
<name>A0A200J964_9ENTE</name>
<accession>A0A200J964</accession>
<dbReference type="EMBL" id="CP147246">
    <property type="protein sequence ID" value="WYJ93487.1"/>
    <property type="molecule type" value="Genomic_DNA"/>
</dbReference>
<organism evidence="2">
    <name type="scientific">Candidatus Enterococcus dunnyi</name>
    <dbReference type="NCBI Taxonomy" id="1834192"/>
    <lineage>
        <taxon>Bacteria</taxon>
        <taxon>Bacillati</taxon>
        <taxon>Bacillota</taxon>
        <taxon>Bacilli</taxon>
        <taxon>Lactobacillales</taxon>
        <taxon>Enterococcaceae</taxon>
        <taxon>Enterococcus</taxon>
    </lineage>
</organism>
<reference evidence="3" key="2">
    <citation type="submission" date="2017-05" db="EMBL/GenBank/DDBJ databases">
        <authorList>
            <consortium name="The Broad Institute Genomics Platform"/>
            <consortium name="The Broad Institute Genomic Center for Infectious Diseases"/>
            <person name="Earl A."/>
            <person name="Manson A."/>
            <person name="Schwartman J."/>
            <person name="Gilmore M."/>
            <person name="Abouelleil A."/>
            <person name="Cao P."/>
            <person name="Chapman S."/>
            <person name="Cusick C."/>
            <person name="Shea T."/>
            <person name="Young S."/>
            <person name="Neafsey D."/>
            <person name="Nusbaum C."/>
            <person name="Birren B."/>
        </authorList>
    </citation>
    <scope>NUCLEOTIDE SEQUENCE</scope>
    <source>
        <strain evidence="3">9D6_DIV0238</strain>
    </source>
</reference>
<protein>
    <submittedName>
        <fullName evidence="2">Uncharacterized protein</fullName>
    </submittedName>
</protein>
<gene>
    <name evidence="3" type="ORF">A5889_000985</name>
    <name evidence="2" type="ORF">A5889_002094</name>
</gene>
<feature type="transmembrane region" description="Helical" evidence="1">
    <location>
        <begin position="33"/>
        <end position="52"/>
    </location>
</feature>